<protein>
    <submittedName>
        <fullName evidence="3">Stage III sporulation protein AE</fullName>
    </submittedName>
</protein>
<evidence type="ECO:0000313" key="5">
    <source>
        <dbReference type="Proteomes" id="UP000032076"/>
    </source>
</evidence>
<feature type="transmembrane region" description="Helical" evidence="1">
    <location>
        <begin position="142"/>
        <end position="162"/>
    </location>
</feature>
<organism evidence="3 6">
    <name type="scientific">Caldibacillus thermoamylovorans</name>
    <dbReference type="NCBI Taxonomy" id="35841"/>
    <lineage>
        <taxon>Bacteria</taxon>
        <taxon>Bacillati</taxon>
        <taxon>Bacillota</taxon>
        <taxon>Bacilli</taxon>
        <taxon>Bacillales</taxon>
        <taxon>Bacillaceae</taxon>
        <taxon>Caldibacillus</taxon>
    </lineage>
</organism>
<dbReference type="EMBL" id="CCRF01000062">
    <property type="protein sequence ID" value="CEE01997.1"/>
    <property type="molecule type" value="Genomic_DNA"/>
</dbReference>
<name>A0A090IWB8_9BACI</name>
<feature type="signal peptide" evidence="2">
    <location>
        <begin position="1"/>
        <end position="26"/>
    </location>
</feature>
<reference evidence="3 6" key="1">
    <citation type="submission" date="2014-07" db="EMBL/GenBank/DDBJ databases">
        <authorList>
            <person name="Wibberg Daniel"/>
        </authorList>
    </citation>
    <scope>NUCLEOTIDE SEQUENCE [LARGE SCALE GENOMIC DNA]</scope>
</reference>
<dbReference type="OrthoDB" id="2373222at2"/>
<keyword evidence="1" id="KW-0812">Transmembrane</keyword>
<dbReference type="Proteomes" id="UP000032076">
    <property type="component" value="Unassembled WGS sequence"/>
</dbReference>
<feature type="chain" id="PRO_5010406677" evidence="2">
    <location>
        <begin position="27"/>
        <end position="402"/>
    </location>
</feature>
<dbReference type="Proteomes" id="UP000040576">
    <property type="component" value="Unassembled WGS sequence"/>
</dbReference>
<feature type="transmembrane region" description="Helical" evidence="1">
    <location>
        <begin position="174"/>
        <end position="207"/>
    </location>
</feature>
<dbReference type="NCBIfam" id="TIGR02829">
    <property type="entry name" value="spore_III_AE"/>
    <property type="match status" value="1"/>
</dbReference>
<keyword evidence="6" id="KW-1185">Reference proteome</keyword>
<dbReference type="PATRIC" id="fig|35841.6.peg.3101"/>
<reference evidence="4 5" key="2">
    <citation type="submission" date="2015-01" db="EMBL/GenBank/DDBJ databases">
        <title>Draft Genome Sequences of Four Bacillus thermoamylovorans Strains, Isolated From Food Products.</title>
        <authorList>
            <person name="Krawcyk A.O."/>
            <person name="Berendsen E.M."/>
            <person name="Eijlander R.T."/>
            <person name="de Jong A."/>
            <person name="Wells-Bennik M."/>
            <person name="Kuipers O.P."/>
        </authorList>
    </citation>
    <scope>NUCLEOTIDE SEQUENCE [LARGE SCALE GENOMIC DNA]</scope>
    <source>
        <strain evidence="4 5">B4167</strain>
    </source>
</reference>
<accession>A0A090IWB8</accession>
<keyword evidence="2" id="KW-0732">Signal</keyword>
<dbReference type="STRING" id="35841.B4167_3793"/>
<dbReference type="GeneID" id="92961392"/>
<feature type="transmembrane region" description="Helical" evidence="1">
    <location>
        <begin position="251"/>
        <end position="277"/>
    </location>
</feature>
<keyword evidence="1" id="KW-1133">Transmembrane helix</keyword>
<dbReference type="AlphaFoldDB" id="A0A090IWB8"/>
<feature type="transmembrane region" description="Helical" evidence="1">
    <location>
        <begin position="318"/>
        <end position="344"/>
    </location>
</feature>
<feature type="transmembrane region" description="Helical" evidence="1">
    <location>
        <begin position="371"/>
        <end position="397"/>
    </location>
</feature>
<evidence type="ECO:0000256" key="2">
    <source>
        <dbReference type="SAM" id="SignalP"/>
    </source>
</evidence>
<gene>
    <name evidence="3" type="primary">spoIIIAE</name>
    <name evidence="4" type="ORF">B4167_3793</name>
    <name evidence="3" type="ORF">BT1A1_2176</name>
</gene>
<evidence type="ECO:0000256" key="1">
    <source>
        <dbReference type="SAM" id="Phobius"/>
    </source>
</evidence>
<dbReference type="RefSeq" id="WP_034770935.1">
    <property type="nucleotide sequence ID" value="NZ_CCRF01000062.1"/>
</dbReference>
<dbReference type="InterPro" id="IPR014194">
    <property type="entry name" value="Spore_III_AE"/>
</dbReference>
<dbReference type="Pfam" id="PF09546">
    <property type="entry name" value="Spore_III_AE"/>
    <property type="match status" value="1"/>
</dbReference>
<keyword evidence="1" id="KW-0472">Membrane</keyword>
<sequence>MKQKSIWISLLFGIGLFFLWTSTSFANTDAEKESSEEPTTPNELVNEQIERMDFSEVETFWNQIVDEYGGFLPELEKESFTDYIDKVNEFSFKEWAIGILKFIFHEMIVNGKLIGTLIMLTIFSMLLQSLQNAFETTTVSKIAYSIVFMVLMIIALNSFHLAVQYASGAIQNMIHFTIAFIPILLALIATGGGVISAGFFHPVILFLTNVSGLFVDRIVLPLLFLSVLLSIVSTLTSQYKATQLAGLLRNWSIGLLGVFMTVFLSIVSIQGSATAVADGIAIKTTKFVTSNFIPVVGRMVSDATDTVISASVLLKNTVGLAGVGILLLLTLFPAVKILIIAFVYKFSAALLQPLGGGPIITCLDIISKSVIYLFAALAIVSIMFFLSLTVIVVAGNITMMVR</sequence>
<proteinExistence type="predicted"/>
<evidence type="ECO:0000313" key="3">
    <source>
        <dbReference type="EMBL" id="CEE01997.1"/>
    </source>
</evidence>
<feature type="transmembrane region" description="Helical" evidence="1">
    <location>
        <begin position="219"/>
        <end position="239"/>
    </location>
</feature>
<evidence type="ECO:0000313" key="4">
    <source>
        <dbReference type="EMBL" id="KIO71162.1"/>
    </source>
</evidence>
<feature type="transmembrane region" description="Helical" evidence="1">
    <location>
        <begin position="113"/>
        <end position="130"/>
    </location>
</feature>
<evidence type="ECO:0000313" key="6">
    <source>
        <dbReference type="Proteomes" id="UP000040576"/>
    </source>
</evidence>
<dbReference type="EMBL" id="JXLU01000133">
    <property type="protein sequence ID" value="KIO71162.1"/>
    <property type="molecule type" value="Genomic_DNA"/>
</dbReference>
<dbReference type="eggNOG" id="ENOG502Z7PW">
    <property type="taxonomic scope" value="Bacteria"/>
</dbReference>